<dbReference type="EMBL" id="JAJJMA010127564">
    <property type="protein sequence ID" value="MCL7032838.1"/>
    <property type="molecule type" value="Genomic_DNA"/>
</dbReference>
<feature type="domain" description="F-box associated beta-propeller type 3" evidence="1">
    <location>
        <begin position="4"/>
        <end position="154"/>
    </location>
</feature>
<dbReference type="InterPro" id="IPR013187">
    <property type="entry name" value="F-box-assoc_dom_typ3"/>
</dbReference>
<organism evidence="2 3">
    <name type="scientific">Papaver nudicaule</name>
    <name type="common">Iceland poppy</name>
    <dbReference type="NCBI Taxonomy" id="74823"/>
    <lineage>
        <taxon>Eukaryota</taxon>
        <taxon>Viridiplantae</taxon>
        <taxon>Streptophyta</taxon>
        <taxon>Embryophyta</taxon>
        <taxon>Tracheophyta</taxon>
        <taxon>Spermatophyta</taxon>
        <taxon>Magnoliopsida</taxon>
        <taxon>Ranunculales</taxon>
        <taxon>Papaveraceae</taxon>
        <taxon>Papaveroideae</taxon>
        <taxon>Papaver</taxon>
    </lineage>
</organism>
<dbReference type="Pfam" id="PF08268">
    <property type="entry name" value="FBA_3"/>
    <property type="match status" value="1"/>
</dbReference>
<evidence type="ECO:0000313" key="3">
    <source>
        <dbReference type="Proteomes" id="UP001177140"/>
    </source>
</evidence>
<reference evidence="2" key="1">
    <citation type="submission" date="2022-03" db="EMBL/GenBank/DDBJ databases">
        <title>A functionally conserved STORR gene fusion in Papaver species that diverged 16.8 million years ago.</title>
        <authorList>
            <person name="Catania T."/>
        </authorList>
    </citation>
    <scope>NUCLEOTIDE SEQUENCE</scope>
    <source>
        <strain evidence="2">S-191538</strain>
    </source>
</reference>
<comment type="caution">
    <text evidence="2">The sequence shown here is derived from an EMBL/GenBank/DDBJ whole genome shotgun (WGS) entry which is preliminary data.</text>
</comment>
<evidence type="ECO:0000259" key="1">
    <source>
        <dbReference type="Pfam" id="PF08268"/>
    </source>
</evidence>
<keyword evidence="3" id="KW-1185">Reference proteome</keyword>
<sequence>GDTGDASVRFLLAFDVGSEKFRTIQIPDFGQVQCVCLLDVQSHVAILRRTGVYTARLSIYKEDTASDIGGKNWTETVIILPVCWDARRTLFFHAIAGADQIFLESHQKNDSGTTISISLYSYCLKNKYPKTKTFEQIEIRGIPSSVPAWNCTKLCTSFCESLVL</sequence>
<protein>
    <recommendedName>
        <fullName evidence="1">F-box associated beta-propeller type 3 domain-containing protein</fullName>
    </recommendedName>
</protein>
<gene>
    <name evidence="2" type="ORF">MKW94_019813</name>
</gene>
<dbReference type="Proteomes" id="UP001177140">
    <property type="component" value="Unassembled WGS sequence"/>
</dbReference>
<evidence type="ECO:0000313" key="2">
    <source>
        <dbReference type="EMBL" id="MCL7032838.1"/>
    </source>
</evidence>
<name>A0AA41VBB7_PAPNU</name>
<feature type="non-terminal residue" evidence="2">
    <location>
        <position position="1"/>
    </location>
</feature>
<accession>A0AA41VBB7</accession>
<dbReference type="AlphaFoldDB" id="A0AA41VBB7"/>
<proteinExistence type="predicted"/>